<evidence type="ECO:0000313" key="2">
    <source>
        <dbReference type="EMBL" id="MBJ7538427.1"/>
    </source>
</evidence>
<dbReference type="Proteomes" id="UP000628710">
    <property type="component" value="Unassembled WGS sequence"/>
</dbReference>
<feature type="transmembrane region" description="Helical" evidence="1">
    <location>
        <begin position="121"/>
        <end position="146"/>
    </location>
</feature>
<feature type="transmembrane region" description="Helical" evidence="1">
    <location>
        <begin position="86"/>
        <end position="109"/>
    </location>
</feature>
<dbReference type="RefSeq" id="WP_199468836.1">
    <property type="nucleotide sequence ID" value="NZ_JAEMNX010000014.1"/>
</dbReference>
<evidence type="ECO:0000313" key="3">
    <source>
        <dbReference type="Proteomes" id="UP000628710"/>
    </source>
</evidence>
<proteinExistence type="predicted"/>
<evidence type="ECO:0000256" key="1">
    <source>
        <dbReference type="SAM" id="Phobius"/>
    </source>
</evidence>
<keyword evidence="1" id="KW-1133">Transmembrane helix</keyword>
<reference evidence="2" key="1">
    <citation type="submission" date="2020-12" db="EMBL/GenBank/DDBJ databases">
        <title>Marinomonas arctica sp. nov., a psychrotolerant bacterium isolated from the Arctic.</title>
        <authorList>
            <person name="Zhang Y."/>
        </authorList>
    </citation>
    <scope>NUCLEOTIDE SEQUENCE</scope>
    <source>
        <strain evidence="2">C1424</strain>
    </source>
</reference>
<feature type="transmembrane region" description="Helical" evidence="1">
    <location>
        <begin position="44"/>
        <end position="65"/>
    </location>
</feature>
<keyword evidence="1" id="KW-0812">Transmembrane</keyword>
<keyword evidence="3" id="KW-1185">Reference proteome</keyword>
<dbReference type="EMBL" id="JAEMNX010000014">
    <property type="protein sequence ID" value="MBJ7538427.1"/>
    <property type="molecule type" value="Genomic_DNA"/>
</dbReference>
<comment type="caution">
    <text evidence="2">The sequence shown here is derived from an EMBL/GenBank/DDBJ whole genome shotgun (WGS) entry which is preliminary data.</text>
</comment>
<keyword evidence="1" id="KW-0472">Membrane</keyword>
<sequence>MKILPKETLLVCATGVIPALIVQYREGINQLKEFVSGAVVPDYLFFYFLLFFVTHFFSALFLWLYGYKISPDNQRTAKTIIKYIGAVGDTTLGIYRLTAGLLFAIPLLWKWVEPDNLNNIHFVGLISLALLFFGGVFAISSINTWAHKR</sequence>
<gene>
    <name evidence="2" type="ORF">I8J31_12150</name>
</gene>
<accession>A0A934JUA4</accession>
<organism evidence="2 3">
    <name type="scientific">Marinomonas transparens</name>
    <dbReference type="NCBI Taxonomy" id="2795388"/>
    <lineage>
        <taxon>Bacteria</taxon>
        <taxon>Pseudomonadati</taxon>
        <taxon>Pseudomonadota</taxon>
        <taxon>Gammaproteobacteria</taxon>
        <taxon>Oceanospirillales</taxon>
        <taxon>Oceanospirillaceae</taxon>
        <taxon>Marinomonas</taxon>
    </lineage>
</organism>
<dbReference type="AlphaFoldDB" id="A0A934JUA4"/>
<name>A0A934JUA4_9GAMM</name>
<feature type="transmembrane region" description="Helical" evidence="1">
    <location>
        <begin position="7"/>
        <end position="24"/>
    </location>
</feature>
<protein>
    <submittedName>
        <fullName evidence="2">Uncharacterized protein</fullName>
    </submittedName>
</protein>